<dbReference type="OrthoDB" id="9800058at2"/>
<sequence length="214" mass="23430">MNITTCQGFIFDVDATLVNTTQVINNIWKTWASQKNIEFSDIFPHVHGRKIIETLTLVDRQYSNVDEENTVKDIAIHAMKSATEIEGALKFVKSIPKNSWAIATSGPRKVAETSLLASGFELPDSMVCAEDVTNGKPHPAPFILAAQNLGLDPRRCIAFEDSPAGIKSAKDAGCFTVALLTSHKKSDLALADLIVDSFSVFSIRQTNAAYELSW</sequence>
<dbReference type="GeneID" id="61294752"/>
<evidence type="ECO:0000313" key="2">
    <source>
        <dbReference type="EMBL" id="SGY89343.1"/>
    </source>
</evidence>
<dbReference type="AlphaFoldDB" id="A0A1K9YX06"/>
<dbReference type="InterPro" id="IPR036412">
    <property type="entry name" value="HAD-like_sf"/>
</dbReference>
<proteinExistence type="predicted"/>
<dbReference type="InterPro" id="IPR023198">
    <property type="entry name" value="PGP-like_dom2"/>
</dbReference>
<dbReference type="PANTHER" id="PTHR43481">
    <property type="entry name" value="FRUCTOSE-1-PHOSPHATE PHOSPHATASE"/>
    <property type="match status" value="1"/>
</dbReference>
<protein>
    <submittedName>
        <fullName evidence="2">Uncharacterized protein</fullName>
    </submittedName>
</protein>
<dbReference type="Pfam" id="PF13419">
    <property type="entry name" value="HAD_2"/>
    <property type="match status" value="1"/>
</dbReference>
<dbReference type="Gene3D" id="1.10.150.240">
    <property type="entry name" value="Putative phosphatase, domain 2"/>
    <property type="match status" value="1"/>
</dbReference>
<dbReference type="SUPFAM" id="SSF56784">
    <property type="entry name" value="HAD-like"/>
    <property type="match status" value="1"/>
</dbReference>
<gene>
    <name evidence="1" type="ORF">MT2528_1013</name>
    <name evidence="2" type="ORF">NVI5450_0985</name>
</gene>
<dbReference type="GO" id="GO:0050308">
    <property type="term" value="F:sugar-phosphatase activity"/>
    <property type="evidence" value="ECO:0007669"/>
    <property type="project" value="TreeGrafter"/>
</dbReference>
<dbReference type="PANTHER" id="PTHR43481:SF4">
    <property type="entry name" value="GLYCEROL-1-PHOSPHATE PHOSPHOHYDROLASE 1-RELATED"/>
    <property type="match status" value="1"/>
</dbReference>
<reference evidence="1 3" key="2">
    <citation type="submission" date="2016-11" db="EMBL/GenBank/DDBJ databases">
        <authorList>
            <person name="Klemetsen T."/>
        </authorList>
    </citation>
    <scope>NUCLEOTIDE SEQUENCE [LARGE SCALE GENOMIC DNA]</scope>
    <source>
        <strain evidence="1">MT 2528</strain>
    </source>
</reference>
<dbReference type="Proteomes" id="UP000183794">
    <property type="component" value="Unassembled WGS sequence"/>
</dbReference>
<dbReference type="InterPro" id="IPR051806">
    <property type="entry name" value="HAD-like_SPP"/>
</dbReference>
<dbReference type="SFLD" id="SFLDS00003">
    <property type="entry name" value="Haloacid_Dehalogenase"/>
    <property type="match status" value="1"/>
</dbReference>
<name>A0A1K9YX06_9GAMM</name>
<reference evidence="2 4" key="1">
    <citation type="submission" date="2016-11" db="EMBL/GenBank/DDBJ databases">
        <authorList>
            <person name="Jaros S."/>
            <person name="Januszkiewicz K."/>
            <person name="Wedrychowicz H."/>
        </authorList>
    </citation>
    <scope>NUCLEOTIDE SEQUENCE [LARGE SCALE GENOMIC DNA]</scope>
    <source>
        <strain evidence="2">NVI 5450</strain>
    </source>
</reference>
<evidence type="ECO:0000313" key="3">
    <source>
        <dbReference type="Proteomes" id="UP000182660"/>
    </source>
</evidence>
<dbReference type="InterPro" id="IPR023214">
    <property type="entry name" value="HAD_sf"/>
</dbReference>
<dbReference type="Gene3D" id="3.40.50.1000">
    <property type="entry name" value="HAD superfamily/HAD-like"/>
    <property type="match status" value="1"/>
</dbReference>
<dbReference type="EMBL" id="FPLJ01000030">
    <property type="protein sequence ID" value="SGY86307.1"/>
    <property type="molecule type" value="Genomic_DNA"/>
</dbReference>
<evidence type="ECO:0000313" key="4">
    <source>
        <dbReference type="Proteomes" id="UP000183794"/>
    </source>
</evidence>
<dbReference type="InterPro" id="IPR006439">
    <property type="entry name" value="HAD-SF_hydro_IA"/>
</dbReference>
<dbReference type="Proteomes" id="UP000182660">
    <property type="component" value="Unassembled WGS sequence"/>
</dbReference>
<organism evidence="2 4">
    <name type="scientific">Moritella viscosa</name>
    <dbReference type="NCBI Taxonomy" id="80854"/>
    <lineage>
        <taxon>Bacteria</taxon>
        <taxon>Pseudomonadati</taxon>
        <taxon>Pseudomonadota</taxon>
        <taxon>Gammaproteobacteria</taxon>
        <taxon>Alteromonadales</taxon>
        <taxon>Moritellaceae</taxon>
        <taxon>Moritella</taxon>
    </lineage>
</organism>
<keyword evidence="3" id="KW-1185">Reference proteome</keyword>
<dbReference type="EMBL" id="FPLD01000035">
    <property type="protein sequence ID" value="SGY89343.1"/>
    <property type="molecule type" value="Genomic_DNA"/>
</dbReference>
<dbReference type="InterPro" id="IPR041492">
    <property type="entry name" value="HAD_2"/>
</dbReference>
<dbReference type="NCBIfam" id="TIGR01509">
    <property type="entry name" value="HAD-SF-IA-v3"/>
    <property type="match status" value="1"/>
</dbReference>
<dbReference type="SFLD" id="SFLDG01129">
    <property type="entry name" value="C1.5:_HAD__Beta-PGM__Phosphata"/>
    <property type="match status" value="1"/>
</dbReference>
<evidence type="ECO:0000313" key="1">
    <source>
        <dbReference type="EMBL" id="SGY86307.1"/>
    </source>
</evidence>
<accession>A0A1K9YX06</accession>
<dbReference type="RefSeq" id="WP_045109763.1">
    <property type="nucleotide sequence ID" value="NZ_CAWQZC010000050.1"/>
</dbReference>